<dbReference type="Gene3D" id="3.30.559.10">
    <property type="entry name" value="Chloramphenicol acetyltransferase-like domain"/>
    <property type="match status" value="1"/>
</dbReference>
<proteinExistence type="inferred from homology"/>
<keyword evidence="8" id="KW-0443">Lipid metabolism</keyword>
<evidence type="ECO:0000256" key="4">
    <source>
        <dbReference type="ARBA" id="ARBA00013244"/>
    </source>
</evidence>
<dbReference type="AlphaFoldDB" id="A0A1H5EUS4"/>
<evidence type="ECO:0000313" key="13">
    <source>
        <dbReference type="EMBL" id="SED94830.1"/>
    </source>
</evidence>
<evidence type="ECO:0000256" key="5">
    <source>
        <dbReference type="ARBA" id="ARBA00022516"/>
    </source>
</evidence>
<keyword evidence="14" id="KW-1185">Reference proteome</keyword>
<dbReference type="GO" id="GO:0071731">
    <property type="term" value="P:response to nitric oxide"/>
    <property type="evidence" value="ECO:0007669"/>
    <property type="project" value="TreeGrafter"/>
</dbReference>
<dbReference type="Proteomes" id="UP000183561">
    <property type="component" value="Unassembled WGS sequence"/>
</dbReference>
<dbReference type="InterPro" id="IPR004255">
    <property type="entry name" value="O-acyltransferase_WSD1_N"/>
</dbReference>
<protein>
    <recommendedName>
        <fullName evidence="4">diacylglycerol O-acyltransferase</fullName>
        <ecNumber evidence="4">2.3.1.20</ecNumber>
    </recommendedName>
</protein>
<organism evidence="13 14">
    <name type="scientific">Rhodococcus koreensis</name>
    <dbReference type="NCBI Taxonomy" id="99653"/>
    <lineage>
        <taxon>Bacteria</taxon>
        <taxon>Bacillati</taxon>
        <taxon>Actinomycetota</taxon>
        <taxon>Actinomycetes</taxon>
        <taxon>Mycobacteriales</taxon>
        <taxon>Nocardiaceae</taxon>
        <taxon>Rhodococcus</taxon>
    </lineage>
</organism>
<evidence type="ECO:0000256" key="6">
    <source>
        <dbReference type="ARBA" id="ARBA00022679"/>
    </source>
</evidence>
<evidence type="ECO:0000256" key="1">
    <source>
        <dbReference type="ARBA" id="ARBA00004771"/>
    </source>
</evidence>
<dbReference type="GO" id="GO:0051701">
    <property type="term" value="P:biological process involved in interaction with host"/>
    <property type="evidence" value="ECO:0007669"/>
    <property type="project" value="TreeGrafter"/>
</dbReference>
<evidence type="ECO:0000256" key="2">
    <source>
        <dbReference type="ARBA" id="ARBA00005189"/>
    </source>
</evidence>
<dbReference type="Gene3D" id="3.30.559.30">
    <property type="entry name" value="Nonribosomal peptide synthetase, condensation domain"/>
    <property type="match status" value="1"/>
</dbReference>
<evidence type="ECO:0000259" key="12">
    <source>
        <dbReference type="Pfam" id="PF06974"/>
    </source>
</evidence>
<dbReference type="InterPro" id="IPR023213">
    <property type="entry name" value="CAT-like_dom_sf"/>
</dbReference>
<comment type="similarity">
    <text evidence="3">Belongs to the long-chain O-acyltransferase family.</text>
</comment>
<evidence type="ECO:0000256" key="9">
    <source>
        <dbReference type="ARBA" id="ARBA00023315"/>
    </source>
</evidence>
<dbReference type="GO" id="GO:0005886">
    <property type="term" value="C:plasma membrane"/>
    <property type="evidence" value="ECO:0007669"/>
    <property type="project" value="TreeGrafter"/>
</dbReference>
<dbReference type="GO" id="GO:0006071">
    <property type="term" value="P:glycerol metabolic process"/>
    <property type="evidence" value="ECO:0007669"/>
    <property type="project" value="UniProtKB-KW"/>
</dbReference>
<reference evidence="14" key="1">
    <citation type="submission" date="2016-10" db="EMBL/GenBank/DDBJ databases">
        <authorList>
            <person name="Varghese N."/>
            <person name="Submissions S."/>
        </authorList>
    </citation>
    <scope>NUCLEOTIDE SEQUENCE [LARGE SCALE GENOMIC DNA]</scope>
    <source>
        <strain evidence="14">DSM 44498</strain>
    </source>
</reference>
<evidence type="ECO:0000256" key="3">
    <source>
        <dbReference type="ARBA" id="ARBA00009587"/>
    </source>
</evidence>
<dbReference type="UniPathway" id="UPA00282"/>
<evidence type="ECO:0000256" key="8">
    <source>
        <dbReference type="ARBA" id="ARBA00023098"/>
    </source>
</evidence>
<dbReference type="EC" id="2.3.1.20" evidence="4"/>
<comment type="pathway">
    <text evidence="2">Lipid metabolism.</text>
</comment>
<keyword evidence="9 13" id="KW-0012">Acyltransferase</keyword>
<keyword evidence="5" id="KW-0444">Lipid biosynthesis</keyword>
<feature type="domain" description="O-acyltransferase WSD1 C-terminal" evidence="12">
    <location>
        <begin position="308"/>
        <end position="446"/>
    </location>
</feature>
<dbReference type="GO" id="GO:0001666">
    <property type="term" value="P:response to hypoxia"/>
    <property type="evidence" value="ECO:0007669"/>
    <property type="project" value="TreeGrafter"/>
</dbReference>
<sequence>MPDPSPVHRSSRHHSVDRIGPGDVIELVSDVGPVPLNVGAILFVAAENGVDISAVEATFTQRIEEIRRLRQRLVRAPWGLGRPYWVDDDRFEVGVHVSRVHCPSPGDRDTALACAVDAVTRPLPWTRPLWRSAIITDLVGGQIGLVMVMHHVLADGIGGLAVLARLVDGTDATEPPHGVAAPSSAPRPSDLLYDCVAERLDTLRRLPGAVARMRGGWSELGRGRGRRAPRCSLNVATGFRRKVVSLDVHLDEVRAVGHRLGATVNDVLLVAATGALAALLRERNEFPLELVVSVPVSARRSTTSGHLGNRVGVMPVRVPLAGTFEERLTIVAGRTRAQKTRTRGTSSALIGPILRLLAAVRLFRWFLDRQQLVNSFLTDLAGPPRQLAIAETPITSIVPITATAGNIGAAFAALSYADTLTVTIIVDPDVVPEIHTLAEALQQQFRTATE</sequence>
<dbReference type="Pfam" id="PF06974">
    <property type="entry name" value="WS_DGAT_C"/>
    <property type="match status" value="1"/>
</dbReference>
<feature type="domain" description="O-acyltransferase WSD1-like N-terminal" evidence="11">
    <location>
        <begin position="33"/>
        <end position="267"/>
    </location>
</feature>
<dbReference type="GO" id="GO:0019432">
    <property type="term" value="P:triglyceride biosynthetic process"/>
    <property type="evidence" value="ECO:0007669"/>
    <property type="project" value="UniProtKB-UniPathway"/>
</dbReference>
<keyword evidence="6 13" id="KW-0808">Transferase</keyword>
<evidence type="ECO:0000256" key="7">
    <source>
        <dbReference type="ARBA" id="ARBA00022798"/>
    </source>
</evidence>
<gene>
    <name evidence="13" type="ORF">SAMN04490239_9379</name>
</gene>
<evidence type="ECO:0000259" key="11">
    <source>
        <dbReference type="Pfam" id="PF03007"/>
    </source>
</evidence>
<evidence type="ECO:0000313" key="14">
    <source>
        <dbReference type="Proteomes" id="UP000183561"/>
    </source>
</evidence>
<dbReference type="PANTHER" id="PTHR31650:SF1">
    <property type="entry name" value="WAX ESTER SYNTHASE_DIACYLGLYCEROL ACYLTRANSFERASE 4-RELATED"/>
    <property type="match status" value="1"/>
</dbReference>
<comment type="catalytic activity">
    <reaction evidence="10">
        <text>an acyl-CoA + a 1,2-diacyl-sn-glycerol = a triacyl-sn-glycerol + CoA</text>
        <dbReference type="Rhea" id="RHEA:10868"/>
        <dbReference type="ChEBI" id="CHEBI:17815"/>
        <dbReference type="ChEBI" id="CHEBI:57287"/>
        <dbReference type="ChEBI" id="CHEBI:58342"/>
        <dbReference type="ChEBI" id="CHEBI:64615"/>
        <dbReference type="EC" id="2.3.1.20"/>
    </reaction>
</comment>
<name>A0A1H5EUS4_9NOCA</name>
<dbReference type="InterPro" id="IPR045034">
    <property type="entry name" value="O-acyltransferase_WSD1-like"/>
</dbReference>
<dbReference type="SUPFAM" id="SSF52777">
    <property type="entry name" value="CoA-dependent acyltransferases"/>
    <property type="match status" value="2"/>
</dbReference>
<dbReference type="Pfam" id="PF03007">
    <property type="entry name" value="WS_DGAT_cat"/>
    <property type="match status" value="1"/>
</dbReference>
<dbReference type="PANTHER" id="PTHR31650">
    <property type="entry name" value="O-ACYLTRANSFERASE (WSD1-LIKE) FAMILY PROTEIN"/>
    <property type="match status" value="1"/>
</dbReference>
<keyword evidence="7" id="KW-0319">Glycerol metabolism</keyword>
<dbReference type="EMBL" id="FNSV01000007">
    <property type="protein sequence ID" value="SED94830.1"/>
    <property type="molecule type" value="Genomic_DNA"/>
</dbReference>
<evidence type="ECO:0000256" key="10">
    <source>
        <dbReference type="ARBA" id="ARBA00048109"/>
    </source>
</evidence>
<accession>A0A1H5EUS4</accession>
<comment type="pathway">
    <text evidence="1">Glycerolipid metabolism; triacylglycerol biosynthesis.</text>
</comment>
<dbReference type="InterPro" id="IPR009721">
    <property type="entry name" value="O-acyltransferase_WSD1_C"/>
</dbReference>
<dbReference type="GO" id="GO:0004144">
    <property type="term" value="F:diacylglycerol O-acyltransferase activity"/>
    <property type="evidence" value="ECO:0007669"/>
    <property type="project" value="UniProtKB-EC"/>
</dbReference>